<organism evidence="2 3">
    <name type="scientific">Colocasia esculenta</name>
    <name type="common">Wild taro</name>
    <name type="synonym">Arum esculentum</name>
    <dbReference type="NCBI Taxonomy" id="4460"/>
    <lineage>
        <taxon>Eukaryota</taxon>
        <taxon>Viridiplantae</taxon>
        <taxon>Streptophyta</taxon>
        <taxon>Embryophyta</taxon>
        <taxon>Tracheophyta</taxon>
        <taxon>Spermatophyta</taxon>
        <taxon>Magnoliopsida</taxon>
        <taxon>Liliopsida</taxon>
        <taxon>Araceae</taxon>
        <taxon>Aroideae</taxon>
        <taxon>Colocasieae</taxon>
        <taxon>Colocasia</taxon>
    </lineage>
</organism>
<comment type="caution">
    <text evidence="2">The sequence shown here is derived from an EMBL/GenBank/DDBJ whole genome shotgun (WGS) entry which is preliminary data.</text>
</comment>
<protein>
    <submittedName>
        <fullName evidence="2">Uncharacterized protein</fullName>
    </submittedName>
</protein>
<evidence type="ECO:0000313" key="2">
    <source>
        <dbReference type="EMBL" id="MQL86621.1"/>
    </source>
</evidence>
<gene>
    <name evidence="2" type="ORF">Taro_019166</name>
</gene>
<evidence type="ECO:0000256" key="1">
    <source>
        <dbReference type="SAM" id="MobiDB-lite"/>
    </source>
</evidence>
<feature type="region of interest" description="Disordered" evidence="1">
    <location>
        <begin position="177"/>
        <end position="196"/>
    </location>
</feature>
<proteinExistence type="predicted"/>
<dbReference type="AlphaFoldDB" id="A0A843UT77"/>
<reference evidence="2" key="1">
    <citation type="submission" date="2017-07" db="EMBL/GenBank/DDBJ databases">
        <title>Taro Niue Genome Assembly and Annotation.</title>
        <authorList>
            <person name="Atibalentja N."/>
            <person name="Keating K."/>
            <person name="Fields C.J."/>
        </authorList>
    </citation>
    <scope>NUCLEOTIDE SEQUENCE</scope>
    <source>
        <strain evidence="2">Niue_2</strain>
        <tissue evidence="2">Leaf</tissue>
    </source>
</reference>
<name>A0A843UT77_COLES</name>
<feature type="compositionally biased region" description="Basic residues" evidence="1">
    <location>
        <begin position="119"/>
        <end position="142"/>
    </location>
</feature>
<feature type="non-terminal residue" evidence="2">
    <location>
        <position position="1"/>
    </location>
</feature>
<accession>A0A843UT77</accession>
<dbReference type="Proteomes" id="UP000652761">
    <property type="component" value="Unassembled WGS sequence"/>
</dbReference>
<evidence type="ECO:0000313" key="3">
    <source>
        <dbReference type="Proteomes" id="UP000652761"/>
    </source>
</evidence>
<feature type="region of interest" description="Disordered" evidence="1">
    <location>
        <begin position="109"/>
        <end position="165"/>
    </location>
</feature>
<keyword evidence="3" id="KW-1185">Reference proteome</keyword>
<sequence length="196" mass="21589">DGIEWKKSQLALCGSLSLSNPSSLSPCRPVPFPLPPSSACCSPPPSPFHLVSLRPGAIPALPPSLPPPWSSYYITSHSSPFFPPPRRTPPPPSEPHLVAVGDRSGLSSLGLFPSSPVPHRLRPRGRCSPPKRRRRSRLRRRSFQAPEEWDRSSSGGSSRRWVPAPRMIATTITSLRSNRRSRAGFPRQGLLHLNQH</sequence>
<dbReference type="EMBL" id="NMUH01000915">
    <property type="protein sequence ID" value="MQL86621.1"/>
    <property type="molecule type" value="Genomic_DNA"/>
</dbReference>